<proteinExistence type="predicted"/>
<evidence type="ECO:0000313" key="2">
    <source>
        <dbReference type="Proteomes" id="UP001595748"/>
    </source>
</evidence>
<organism evidence="1 2">
    <name type="scientific">Deinococcus antarcticus</name>
    <dbReference type="NCBI Taxonomy" id="1298767"/>
    <lineage>
        <taxon>Bacteria</taxon>
        <taxon>Thermotogati</taxon>
        <taxon>Deinococcota</taxon>
        <taxon>Deinococci</taxon>
        <taxon>Deinococcales</taxon>
        <taxon>Deinococcaceae</taxon>
        <taxon>Deinococcus</taxon>
    </lineage>
</organism>
<evidence type="ECO:0000313" key="1">
    <source>
        <dbReference type="EMBL" id="MFC3862376.1"/>
    </source>
</evidence>
<accession>A0ABV8ACP5</accession>
<name>A0ABV8ACP5_9DEIO</name>
<protein>
    <submittedName>
        <fullName evidence="1">Uncharacterized protein</fullName>
    </submittedName>
</protein>
<gene>
    <name evidence="1" type="ORF">ACFOPQ_16560</name>
</gene>
<dbReference type="EMBL" id="JBHRZF010000189">
    <property type="protein sequence ID" value="MFC3862376.1"/>
    <property type="molecule type" value="Genomic_DNA"/>
</dbReference>
<reference evidence="2" key="1">
    <citation type="journal article" date="2019" name="Int. J. Syst. Evol. Microbiol.">
        <title>The Global Catalogue of Microorganisms (GCM) 10K type strain sequencing project: providing services to taxonomists for standard genome sequencing and annotation.</title>
        <authorList>
            <consortium name="The Broad Institute Genomics Platform"/>
            <consortium name="The Broad Institute Genome Sequencing Center for Infectious Disease"/>
            <person name="Wu L."/>
            <person name="Ma J."/>
        </authorList>
    </citation>
    <scope>NUCLEOTIDE SEQUENCE [LARGE SCALE GENOMIC DNA]</scope>
    <source>
        <strain evidence="2">CCTCC AB 2013263</strain>
    </source>
</reference>
<comment type="caution">
    <text evidence="1">The sequence shown here is derived from an EMBL/GenBank/DDBJ whole genome shotgun (WGS) entry which is preliminary data.</text>
</comment>
<sequence>MLHIHVDYSARPARKNSIRYADASWGAAVFSDEAPEPCLLLGGHLQTLISEQGAFKALLTELNRLLPAWPRHALIYCDDSALVKTIGDPQFLFCPRSFTRHQHAHQQASLALRTAEPTWYSGNLAALRRELERPSHASRFPSEPLVCQVQSIMTPGQGLGRQVRVAYQEYSVVFALEHKAGRVEVHLAVQDALQKLSVRSRKMLCLDARVQRRLVRRLRQRQGKQVGRGMVRVPLLTELPGDLASWPTRSPWRAEPVIEVVVWKYIPVPLAQGKW</sequence>
<keyword evidence="2" id="KW-1185">Reference proteome</keyword>
<dbReference type="Proteomes" id="UP001595748">
    <property type="component" value="Unassembled WGS sequence"/>
</dbReference>
<dbReference type="RefSeq" id="WP_380080196.1">
    <property type="nucleotide sequence ID" value="NZ_JBHRZF010000189.1"/>
</dbReference>